<dbReference type="Gene3D" id="3.50.50.60">
    <property type="entry name" value="FAD/NAD(P)-binding domain"/>
    <property type="match status" value="2"/>
</dbReference>
<keyword evidence="8" id="KW-1185">Reference proteome</keyword>
<dbReference type="InterPro" id="IPR000172">
    <property type="entry name" value="GMC_OxRdtase_N"/>
</dbReference>
<evidence type="ECO:0000256" key="3">
    <source>
        <dbReference type="ARBA" id="ARBA00022827"/>
    </source>
</evidence>
<dbReference type="Pfam" id="PF00732">
    <property type="entry name" value="GMC_oxred_N"/>
    <property type="match status" value="1"/>
</dbReference>
<comment type="similarity">
    <text evidence="1">Belongs to the GMC oxidoreductase family.</text>
</comment>
<evidence type="ECO:0000256" key="4">
    <source>
        <dbReference type="ARBA" id="ARBA00023002"/>
    </source>
</evidence>
<name>A0ABX0UNL4_9BACT</name>
<dbReference type="SUPFAM" id="SSF51905">
    <property type="entry name" value="FAD/NAD(P)-binding domain"/>
    <property type="match status" value="1"/>
</dbReference>
<dbReference type="PANTHER" id="PTHR46056">
    <property type="entry name" value="LONG-CHAIN-ALCOHOL OXIDASE"/>
    <property type="match status" value="1"/>
</dbReference>
<organism evidence="7 8">
    <name type="scientific">Dyadobacter arcticus</name>
    <dbReference type="NCBI Taxonomy" id="1078754"/>
    <lineage>
        <taxon>Bacteria</taxon>
        <taxon>Pseudomonadati</taxon>
        <taxon>Bacteroidota</taxon>
        <taxon>Cytophagia</taxon>
        <taxon>Cytophagales</taxon>
        <taxon>Spirosomataceae</taxon>
        <taxon>Dyadobacter</taxon>
    </lineage>
</organism>
<keyword evidence="3" id="KW-0274">FAD</keyword>
<evidence type="ECO:0000259" key="5">
    <source>
        <dbReference type="Pfam" id="PF00732"/>
    </source>
</evidence>
<sequence>MRRYKNADLVDAVVIGTGAGGAPLLAKLSKAGLKVVALEAGEHWDPTRDFATDEVSQSKLFWNDERLSAGSDPLPFGNNNSGTGVGGSTLHYTAYVPRPQPDDFLLHTHFGKGVDWPIGYQDLENYYDELEQFLGISGPADYPWGPKRKTTYPLAPLPLNGAAMLMERGCKPLGIRTVSAPNAALSARYYQQDVGWRNACNNRGFCQAGCNIGAKASMDVTYIPVAIHYGAEVRSKCFVTGFELDQSGKVGGVIYWNNGTEMKQKCCHVFVCAGAIETPRLLLYNGIANSSGQVGKNFMAHTGIQLWGQFDEEIHPYKGIPGALISEQNHRPADADFAGGYLLQSIGVMPVTYATQLARGQKLWGEDLIGHMKNYNHVAGINILGECLPYPSNYLELSQELDARRLPKPRIHFTFGENENRLTAHAEKTMRQIWDVAGAEKAWSFNRGAHTIGTCRMGNSAGDAVVNSDGQSFDIPNLFIADNSIFPSALSANPALTIMALSLRIAERFLMKLKS</sequence>
<dbReference type="InterPro" id="IPR036188">
    <property type="entry name" value="FAD/NAD-bd_sf"/>
</dbReference>
<protein>
    <submittedName>
        <fullName evidence="7">Choline dehydrogenase-like flavoprotein</fullName>
    </submittedName>
</protein>
<proteinExistence type="inferred from homology"/>
<comment type="caution">
    <text evidence="7">The sequence shown here is derived from an EMBL/GenBank/DDBJ whole genome shotgun (WGS) entry which is preliminary data.</text>
</comment>
<feature type="domain" description="Glucose-methanol-choline oxidoreductase N-terminal" evidence="5">
    <location>
        <begin position="82"/>
        <end position="302"/>
    </location>
</feature>
<feature type="domain" description="Glucose-methanol-choline oxidoreductase C-terminal" evidence="6">
    <location>
        <begin position="389"/>
        <end position="501"/>
    </location>
</feature>
<evidence type="ECO:0000256" key="2">
    <source>
        <dbReference type="ARBA" id="ARBA00022630"/>
    </source>
</evidence>
<evidence type="ECO:0000259" key="6">
    <source>
        <dbReference type="Pfam" id="PF05199"/>
    </source>
</evidence>
<dbReference type="InterPro" id="IPR007867">
    <property type="entry name" value="GMC_OxRtase_C"/>
</dbReference>
<dbReference type="Pfam" id="PF05199">
    <property type="entry name" value="GMC_oxred_C"/>
    <property type="match status" value="1"/>
</dbReference>
<dbReference type="EMBL" id="JAASQJ010000003">
    <property type="protein sequence ID" value="NIJ54574.1"/>
    <property type="molecule type" value="Genomic_DNA"/>
</dbReference>
<dbReference type="Proteomes" id="UP001179181">
    <property type="component" value="Unassembled WGS sequence"/>
</dbReference>
<dbReference type="RefSeq" id="WP_167272934.1">
    <property type="nucleotide sequence ID" value="NZ_JAASQJ010000003.1"/>
</dbReference>
<gene>
    <name evidence="7" type="ORF">FHS68_003756</name>
</gene>
<evidence type="ECO:0000256" key="1">
    <source>
        <dbReference type="ARBA" id="ARBA00010790"/>
    </source>
</evidence>
<accession>A0ABX0UNL4</accession>
<dbReference type="PANTHER" id="PTHR46056:SF12">
    <property type="entry name" value="LONG-CHAIN-ALCOHOL OXIDASE"/>
    <property type="match status" value="1"/>
</dbReference>
<evidence type="ECO:0000313" key="8">
    <source>
        <dbReference type="Proteomes" id="UP001179181"/>
    </source>
</evidence>
<dbReference type="SUPFAM" id="SSF54373">
    <property type="entry name" value="FAD-linked reductases, C-terminal domain"/>
    <property type="match status" value="1"/>
</dbReference>
<keyword evidence="4" id="KW-0560">Oxidoreductase</keyword>
<keyword evidence="2" id="KW-0285">Flavoprotein</keyword>
<reference evidence="7 8" key="1">
    <citation type="submission" date="2020-03" db="EMBL/GenBank/DDBJ databases">
        <title>Genomic Encyclopedia of Type Strains, Phase IV (KMG-IV): sequencing the most valuable type-strain genomes for metagenomic binning, comparative biology and taxonomic classification.</title>
        <authorList>
            <person name="Goeker M."/>
        </authorList>
    </citation>
    <scope>NUCLEOTIDE SEQUENCE [LARGE SCALE GENOMIC DNA]</scope>
    <source>
        <strain evidence="7 8">DSM 102865</strain>
    </source>
</reference>
<evidence type="ECO:0000313" key="7">
    <source>
        <dbReference type="EMBL" id="NIJ54574.1"/>
    </source>
</evidence>